<organism evidence="1 2">
    <name type="scientific">Thermoanaerobacter kivui</name>
    <name type="common">Acetogenium kivui</name>
    <dbReference type="NCBI Taxonomy" id="2325"/>
    <lineage>
        <taxon>Bacteria</taxon>
        <taxon>Bacillati</taxon>
        <taxon>Bacillota</taxon>
        <taxon>Clostridia</taxon>
        <taxon>Thermoanaerobacterales</taxon>
        <taxon>Thermoanaerobacteraceae</taxon>
        <taxon>Thermoanaerobacter</taxon>
    </lineage>
</organism>
<keyword evidence="2" id="KW-1185">Reference proteome</keyword>
<sequence>MKLNSKIIGIILLLLLFGGIGIAKATNYWKTESSKVPATYKDGEFAGEYNPADIRGSYTFTDINKFFKIPIDELAQAFGINTSDKASFKINQLETIYQYLKDNGTEIGVSSVRLFVALYNGLPYDMSEDIYLPQSAVEILKSKGNLTEEQIKYLENHTVNIQNQSENVKTEGNITQSSTDRTIKGNTTFKEIIDWGISKEKIEAILGRKIQNTTSIIKDYCLENNIDFETIKNELQNKLNGLK</sequence>
<dbReference type="EMBL" id="CP009170">
    <property type="protein sequence ID" value="AIS51395.1"/>
    <property type="molecule type" value="Genomic_DNA"/>
</dbReference>
<dbReference type="eggNOG" id="COG0348">
    <property type="taxonomic scope" value="Bacteria"/>
</dbReference>
<dbReference type="STRING" id="2325.TKV_c01900"/>
<name>A0A097ANK3_THEKI</name>
<reference evidence="2" key="1">
    <citation type="journal article" date="2015" name="Genome Announc.">
        <title>Whole-Genome Sequences of 80 Environmental and Clinical Isolates of Burkholderia pseudomallei.</title>
        <authorList>
            <person name="Johnson S.L."/>
            <person name="Baker A.L."/>
            <person name="Chain P.S."/>
            <person name="Currie B.J."/>
            <person name="Daligault H.E."/>
            <person name="Davenport K.W."/>
            <person name="Davis C.B."/>
            <person name="Inglis T.J."/>
            <person name="Kaestli M."/>
            <person name="Koren S."/>
            <person name="Mayo M."/>
            <person name="Merritt A.J."/>
            <person name="Price E.P."/>
            <person name="Sarovich D.S."/>
            <person name="Warner J."/>
            <person name="Rosovitz M.J."/>
        </authorList>
    </citation>
    <scope>NUCLEOTIDE SEQUENCE [LARGE SCALE GENOMIC DNA]</scope>
    <source>
        <strain evidence="2">DSM 2030</strain>
    </source>
</reference>
<dbReference type="OrthoDB" id="368416at2"/>
<dbReference type="AlphaFoldDB" id="A0A097ANK3"/>
<evidence type="ECO:0000313" key="1">
    <source>
        <dbReference type="EMBL" id="AIS51395.1"/>
    </source>
</evidence>
<dbReference type="HOGENOM" id="CLU_1140919_0_0_9"/>
<protein>
    <submittedName>
        <fullName evidence="1">Uncharacterized protein</fullName>
    </submittedName>
</protein>
<dbReference type="Proteomes" id="UP000029669">
    <property type="component" value="Chromosome"/>
</dbReference>
<accession>A0A097ANK3</accession>
<dbReference type="KEGG" id="tki:TKV_c01900"/>
<evidence type="ECO:0000313" key="2">
    <source>
        <dbReference type="Proteomes" id="UP000029669"/>
    </source>
</evidence>
<gene>
    <name evidence="1" type="ORF">TKV_c01900</name>
</gene>
<dbReference type="RefSeq" id="WP_049684382.1">
    <property type="nucleotide sequence ID" value="NZ_CP009170.1"/>
</dbReference>
<proteinExistence type="predicted"/>